<keyword evidence="1" id="KW-0863">Zinc-finger</keyword>
<accession>A0A438DCH9</accession>
<proteinExistence type="predicted"/>
<evidence type="ECO:0000259" key="3">
    <source>
        <dbReference type="PROSITE" id="PS50158"/>
    </source>
</evidence>
<dbReference type="PROSITE" id="PS50158">
    <property type="entry name" value="ZF_CCHC"/>
    <property type="match status" value="1"/>
</dbReference>
<dbReference type="Pfam" id="PF14223">
    <property type="entry name" value="Retrotran_gag_2"/>
    <property type="match status" value="1"/>
</dbReference>
<protein>
    <submittedName>
        <fullName evidence="4">Retrovirus-related Pol polyprotein from transposon RE1</fullName>
    </submittedName>
</protein>
<feature type="compositionally biased region" description="Acidic residues" evidence="2">
    <location>
        <begin position="240"/>
        <end position="256"/>
    </location>
</feature>
<feature type="compositionally biased region" description="Basic and acidic residues" evidence="2">
    <location>
        <begin position="431"/>
        <end position="445"/>
    </location>
</feature>
<dbReference type="SMART" id="SM00343">
    <property type="entry name" value="ZnF_C2HC"/>
    <property type="match status" value="1"/>
</dbReference>
<dbReference type="PANTHER" id="PTHR34676">
    <property type="entry name" value="DUF4219 DOMAIN-CONTAINING PROTEIN-RELATED"/>
    <property type="match status" value="1"/>
</dbReference>
<dbReference type="Proteomes" id="UP000288805">
    <property type="component" value="Unassembled WGS sequence"/>
</dbReference>
<feature type="compositionally biased region" description="Basic and acidic residues" evidence="2">
    <location>
        <begin position="279"/>
        <end position="294"/>
    </location>
</feature>
<dbReference type="GO" id="GO:0003676">
    <property type="term" value="F:nucleic acid binding"/>
    <property type="evidence" value="ECO:0007669"/>
    <property type="project" value="InterPro"/>
</dbReference>
<gene>
    <name evidence="4" type="primary">RE1_1061</name>
    <name evidence="4" type="ORF">CK203_094836</name>
</gene>
<organism evidence="4 5">
    <name type="scientific">Vitis vinifera</name>
    <name type="common">Grape</name>
    <dbReference type="NCBI Taxonomy" id="29760"/>
    <lineage>
        <taxon>Eukaryota</taxon>
        <taxon>Viridiplantae</taxon>
        <taxon>Streptophyta</taxon>
        <taxon>Embryophyta</taxon>
        <taxon>Tracheophyta</taxon>
        <taxon>Spermatophyta</taxon>
        <taxon>Magnoliopsida</taxon>
        <taxon>eudicotyledons</taxon>
        <taxon>Gunneridae</taxon>
        <taxon>Pentapetalae</taxon>
        <taxon>rosids</taxon>
        <taxon>Vitales</taxon>
        <taxon>Vitaceae</taxon>
        <taxon>Viteae</taxon>
        <taxon>Vitis</taxon>
    </lineage>
</organism>
<dbReference type="InterPro" id="IPR054722">
    <property type="entry name" value="PolX-like_BBD"/>
</dbReference>
<dbReference type="Gene3D" id="4.10.60.10">
    <property type="entry name" value="Zinc finger, CCHC-type"/>
    <property type="match status" value="1"/>
</dbReference>
<sequence>MAIPSSSSHTEIFAKHRAPFFTGTDYPYWKTRMTWFLQSTDLDVWDVIEDGPTFPTKLVDGVLVPKPKQEWNELDRRNFQLNAKVVFTLQCAKDRNEYNRICQCKSAKEIWRLLEITHEGTNQVKESKINLLVHNYELFSMKENETIVEMITRFTDIVNGLEALGKTYKESEKVMKILRSLPSKWHTKVTAIQEAKDLTKLPMEELIGSLMTYEINSTKKLQEGEDKKKNSIALKATTKEEEDVEEEKPSEEDDDLALITRKLNKYMRNERFRGRKFTSRRDPSKKESSSHGDKEKWEDKRDLVCFKCKKPGHIKYDCPLYKSEAKRRMKKAMMATWSDSEESSEEEKEKEVANMCFMAIDDLDEGSKKDKWFLDSGCSRHMTGDESKFAFLTKRKGGYVTFGDNAKGRIIGQGNIGLDTSMGKLQIEDRRQQEEVGEDLKKEESPLALPPPHQVQGESSQDLPKDWKFVINHPQDQIIEFSKCMHSEFEMSMMGELNFFLGLQIKHLKEGTFINQPKYIRDLLKRFNMEEAKTMKTPMSSSIKLDKDEKGKSIDSTMYRGMIGSLLYLTASRPDIMNSVCLCARFQSCPKESHLSAVKRILRYLKGTMDIGLWASHLADFLFSSRVRACVSVFPPLRAFRCVCIPLFSFVSFISAFLMAPRRESAASKAQGKRPTEPSQPDQSEARRKTRYDIALFGSVEDYQRYKQKFAQRKVVPGRSINFSQLQYFGFEGIFGRMGWLPVVTISEPIFPTLIRAFYSRVTYGLGGPITSTVREVEIILSPESICRILAIPSVGLRVYESKVWPTVSGFKPREAIQRMCGLVDAQGMGKPSAHNLIVISRILHHMVCSILLPLGGHRDKVSYLEAFIMDSILTGRRIHVGYLMMMHMISCCESKTRVLPYGRFLTRVFKDVRVDLSRETHFEAPIMYDTYDEQSLGRMKFEKAHDGSWIRRAERPPA</sequence>
<dbReference type="Pfam" id="PF22936">
    <property type="entry name" value="Pol_BBD"/>
    <property type="match status" value="1"/>
</dbReference>
<keyword evidence="1" id="KW-0862">Zinc</keyword>
<dbReference type="AlphaFoldDB" id="A0A438DCH9"/>
<dbReference type="EMBL" id="QGNW01001689">
    <property type="protein sequence ID" value="RVW33148.1"/>
    <property type="molecule type" value="Genomic_DNA"/>
</dbReference>
<dbReference type="Pfam" id="PF00098">
    <property type="entry name" value="zf-CCHC"/>
    <property type="match status" value="1"/>
</dbReference>
<feature type="region of interest" description="Disordered" evidence="2">
    <location>
        <begin position="431"/>
        <end position="460"/>
    </location>
</feature>
<dbReference type="Pfam" id="PF07727">
    <property type="entry name" value="RVT_2"/>
    <property type="match status" value="1"/>
</dbReference>
<dbReference type="InterPro" id="IPR036875">
    <property type="entry name" value="Znf_CCHC_sf"/>
</dbReference>
<dbReference type="GO" id="GO:0008270">
    <property type="term" value="F:zinc ion binding"/>
    <property type="evidence" value="ECO:0007669"/>
    <property type="project" value="UniProtKB-KW"/>
</dbReference>
<dbReference type="InterPro" id="IPR001878">
    <property type="entry name" value="Znf_CCHC"/>
</dbReference>
<name>A0A438DCH9_VITVI</name>
<dbReference type="PANTHER" id="PTHR34676:SF8">
    <property type="entry name" value="TRANSMEMBRANE PROTEIN"/>
    <property type="match status" value="1"/>
</dbReference>
<dbReference type="Pfam" id="PF20167">
    <property type="entry name" value="Transposase_32"/>
    <property type="match status" value="1"/>
</dbReference>
<reference evidence="4 5" key="1">
    <citation type="journal article" date="2018" name="PLoS Genet.">
        <title>Population sequencing reveals clonal diversity and ancestral inbreeding in the grapevine cultivar Chardonnay.</title>
        <authorList>
            <person name="Roach M.J."/>
            <person name="Johnson D.L."/>
            <person name="Bohlmann J."/>
            <person name="van Vuuren H.J."/>
            <person name="Jones S.J."/>
            <person name="Pretorius I.S."/>
            <person name="Schmidt S.A."/>
            <person name="Borneman A.R."/>
        </authorList>
    </citation>
    <scope>NUCLEOTIDE SEQUENCE [LARGE SCALE GENOMIC DNA]</scope>
    <source>
        <strain evidence="5">cv. Chardonnay</strain>
        <tissue evidence="4">Leaf</tissue>
    </source>
</reference>
<evidence type="ECO:0000256" key="1">
    <source>
        <dbReference type="PROSITE-ProRule" id="PRU00047"/>
    </source>
</evidence>
<dbReference type="InterPro" id="IPR046796">
    <property type="entry name" value="Transposase_32_dom"/>
</dbReference>
<comment type="caution">
    <text evidence="4">The sequence shown here is derived from an EMBL/GenBank/DDBJ whole genome shotgun (WGS) entry which is preliminary data.</text>
</comment>
<feature type="region of interest" description="Disordered" evidence="2">
    <location>
        <begin position="232"/>
        <end position="256"/>
    </location>
</feature>
<evidence type="ECO:0000313" key="4">
    <source>
        <dbReference type="EMBL" id="RVW33148.1"/>
    </source>
</evidence>
<feature type="domain" description="CCHC-type" evidence="3">
    <location>
        <begin position="305"/>
        <end position="319"/>
    </location>
</feature>
<evidence type="ECO:0000313" key="5">
    <source>
        <dbReference type="Proteomes" id="UP000288805"/>
    </source>
</evidence>
<feature type="region of interest" description="Disordered" evidence="2">
    <location>
        <begin position="274"/>
        <end position="294"/>
    </location>
</feature>
<dbReference type="SUPFAM" id="SSF57756">
    <property type="entry name" value="Retrovirus zinc finger-like domains"/>
    <property type="match status" value="1"/>
</dbReference>
<feature type="region of interest" description="Disordered" evidence="2">
    <location>
        <begin position="667"/>
        <end position="687"/>
    </location>
</feature>
<keyword evidence="1" id="KW-0479">Metal-binding</keyword>
<dbReference type="InterPro" id="IPR013103">
    <property type="entry name" value="RVT_2"/>
</dbReference>
<evidence type="ECO:0000256" key="2">
    <source>
        <dbReference type="SAM" id="MobiDB-lite"/>
    </source>
</evidence>